<comment type="catalytic activity">
    <reaction evidence="4">
        <text>3'-dephospho-CoA + ATP = ADP + CoA + H(+)</text>
        <dbReference type="Rhea" id="RHEA:18245"/>
        <dbReference type="ChEBI" id="CHEBI:15378"/>
        <dbReference type="ChEBI" id="CHEBI:30616"/>
        <dbReference type="ChEBI" id="CHEBI:57287"/>
        <dbReference type="ChEBI" id="CHEBI:57328"/>
        <dbReference type="ChEBI" id="CHEBI:456216"/>
        <dbReference type="EC" id="2.7.1.24"/>
    </reaction>
</comment>
<keyword evidence="7" id="KW-1185">Reference proteome</keyword>
<dbReference type="Proteomes" id="UP001430804">
    <property type="component" value="Unassembled WGS sequence"/>
</dbReference>
<sequence>MIILGMTGSIGTGKSTTAKMFAARGIPVNDADQVVHDLYEGEAAPLVEAAFPGSTHNGVVDRARLGRILVDNPEGFKRLEAIVHPLVRQKEKAFLTRHRDLGTAAVLLDIPLLFETGASDRVDHIVVVSCDPETQRQRVLQRPGMSEEKFAAILARQVPDAEKRKRADFIIETDEGLEAAEAQVDAVLAALDLI</sequence>
<proteinExistence type="inferred from homology"/>
<dbReference type="PANTHER" id="PTHR10695">
    <property type="entry name" value="DEPHOSPHO-COA KINASE-RELATED"/>
    <property type="match status" value="1"/>
</dbReference>
<dbReference type="HAMAP" id="MF_00376">
    <property type="entry name" value="Dephospho_CoA_kinase"/>
    <property type="match status" value="1"/>
</dbReference>
<dbReference type="PROSITE" id="PS51219">
    <property type="entry name" value="DPCK"/>
    <property type="match status" value="1"/>
</dbReference>
<accession>A0ABS6WVL1</accession>
<evidence type="ECO:0000256" key="3">
    <source>
        <dbReference type="ARBA" id="ARBA00022993"/>
    </source>
</evidence>
<keyword evidence="4 6" id="KW-0418">Kinase</keyword>
<dbReference type="PANTHER" id="PTHR10695:SF46">
    <property type="entry name" value="BIFUNCTIONAL COENZYME A SYNTHASE-RELATED"/>
    <property type="match status" value="1"/>
</dbReference>
<comment type="function">
    <text evidence="4">Catalyzes the phosphorylation of the 3'-hydroxyl group of dephosphocoenzyme A to form coenzyme A.</text>
</comment>
<keyword evidence="4" id="KW-0963">Cytoplasm</keyword>
<evidence type="ECO:0000256" key="2">
    <source>
        <dbReference type="ARBA" id="ARBA00022840"/>
    </source>
</evidence>
<keyword evidence="1 4" id="KW-0547">Nucleotide-binding</keyword>
<dbReference type="Pfam" id="PF01121">
    <property type="entry name" value="CoaE"/>
    <property type="match status" value="1"/>
</dbReference>
<dbReference type="RefSeq" id="WP_219203459.1">
    <property type="nucleotide sequence ID" value="NZ_JAHWQX010000005.1"/>
</dbReference>
<protein>
    <recommendedName>
        <fullName evidence="4 5">Dephospho-CoA kinase</fullName>
        <ecNumber evidence="4 5">2.7.1.24</ecNumber>
    </recommendedName>
    <alternativeName>
        <fullName evidence="4">Dephosphocoenzyme A kinase</fullName>
    </alternativeName>
</protein>
<dbReference type="InterPro" id="IPR001977">
    <property type="entry name" value="Depp_CoAkinase"/>
</dbReference>
<keyword evidence="3 4" id="KW-0173">Coenzyme A biosynthesis</keyword>
<reference evidence="6" key="1">
    <citation type="submission" date="2021-07" db="EMBL/GenBank/DDBJ databases">
        <title>Pseudohoeflea marina sp. nov. a polyhydroxyalcanoate-producing bacterium.</title>
        <authorList>
            <person name="Zheng W."/>
            <person name="Yu S."/>
            <person name="Huang Y."/>
        </authorList>
    </citation>
    <scope>NUCLEOTIDE SEQUENCE</scope>
    <source>
        <strain evidence="6">DP4N28-3</strain>
    </source>
</reference>
<evidence type="ECO:0000256" key="4">
    <source>
        <dbReference type="HAMAP-Rule" id="MF_00376"/>
    </source>
</evidence>
<dbReference type="EMBL" id="JAHWQX010000005">
    <property type="protein sequence ID" value="MBW3099134.1"/>
    <property type="molecule type" value="Genomic_DNA"/>
</dbReference>
<comment type="caution">
    <text evidence="6">The sequence shown here is derived from an EMBL/GenBank/DDBJ whole genome shotgun (WGS) entry which is preliminary data.</text>
</comment>
<comment type="similarity">
    <text evidence="4">Belongs to the CoaE family.</text>
</comment>
<dbReference type="NCBIfam" id="TIGR00152">
    <property type="entry name" value="dephospho-CoA kinase"/>
    <property type="match status" value="1"/>
</dbReference>
<keyword evidence="2 4" id="KW-0067">ATP-binding</keyword>
<dbReference type="EC" id="2.7.1.24" evidence="4 5"/>
<evidence type="ECO:0000313" key="7">
    <source>
        <dbReference type="Proteomes" id="UP001430804"/>
    </source>
</evidence>
<comment type="subcellular location">
    <subcellularLocation>
        <location evidence="4">Cytoplasm</location>
    </subcellularLocation>
</comment>
<keyword evidence="4 6" id="KW-0808">Transferase</keyword>
<evidence type="ECO:0000313" key="6">
    <source>
        <dbReference type="EMBL" id="MBW3099134.1"/>
    </source>
</evidence>
<name>A0ABS6WVL1_9HYPH</name>
<evidence type="ECO:0000256" key="1">
    <source>
        <dbReference type="ARBA" id="ARBA00022741"/>
    </source>
</evidence>
<feature type="binding site" evidence="4">
    <location>
        <begin position="11"/>
        <end position="16"/>
    </location>
    <ligand>
        <name>ATP</name>
        <dbReference type="ChEBI" id="CHEBI:30616"/>
    </ligand>
</feature>
<evidence type="ECO:0000256" key="5">
    <source>
        <dbReference type="NCBIfam" id="TIGR00152"/>
    </source>
</evidence>
<gene>
    <name evidence="4 6" type="primary">coaE</name>
    <name evidence="6" type="ORF">KY465_17780</name>
</gene>
<comment type="pathway">
    <text evidence="4">Cofactor biosynthesis; coenzyme A biosynthesis; CoA from (R)-pantothenate: step 5/5.</text>
</comment>
<dbReference type="CDD" id="cd02022">
    <property type="entry name" value="DPCK"/>
    <property type="match status" value="1"/>
</dbReference>
<organism evidence="6 7">
    <name type="scientific">Pseudohoeflea coraliihabitans</name>
    <dbReference type="NCBI Taxonomy" id="2860393"/>
    <lineage>
        <taxon>Bacteria</taxon>
        <taxon>Pseudomonadati</taxon>
        <taxon>Pseudomonadota</taxon>
        <taxon>Alphaproteobacteria</taxon>
        <taxon>Hyphomicrobiales</taxon>
        <taxon>Rhizobiaceae</taxon>
        <taxon>Pseudohoeflea</taxon>
    </lineage>
</organism>
<dbReference type="GO" id="GO:0004140">
    <property type="term" value="F:dephospho-CoA kinase activity"/>
    <property type="evidence" value="ECO:0007669"/>
    <property type="project" value="UniProtKB-EC"/>
</dbReference>